<evidence type="ECO:0000313" key="1">
    <source>
        <dbReference type="EMBL" id="KAB1442918.1"/>
    </source>
</evidence>
<dbReference type="Proteomes" id="UP000438699">
    <property type="component" value="Unassembled WGS sequence"/>
</dbReference>
<comment type="caution">
    <text evidence="1">The sequence shown here is derived from an EMBL/GenBank/DDBJ whole genome shotgun (WGS) entry which is preliminary data.</text>
</comment>
<accession>A0A6N6N562</accession>
<protein>
    <submittedName>
        <fullName evidence="1">Uncharacterized protein</fullName>
    </submittedName>
</protein>
<dbReference type="RefSeq" id="WP_151149108.1">
    <property type="nucleotide sequence ID" value="NZ_WAIE01000001.1"/>
</dbReference>
<keyword evidence="2" id="KW-1185">Reference proteome</keyword>
<reference evidence="1 2" key="1">
    <citation type="journal article" date="2017" name="Int. J. Syst. Evol. Microbiol.">
        <title>Desulfovibrio senegalensis sp. nov., a mesophilic sulfate reducer isolated from marine sediment.</title>
        <authorList>
            <person name="Thioye A."/>
            <person name="Gam Z.B.A."/>
            <person name="Mbengue M."/>
            <person name="Cayol J.L."/>
            <person name="Joseph-Bartoli M."/>
            <person name="Toure-Kane C."/>
            <person name="Labat M."/>
        </authorList>
    </citation>
    <scope>NUCLEOTIDE SEQUENCE [LARGE SCALE GENOMIC DNA]</scope>
    <source>
        <strain evidence="1 2">DSM 101509</strain>
    </source>
</reference>
<proteinExistence type="predicted"/>
<sequence>MNRLETETWEVMQSCKRLLGTTRLQKIFSRGRTQINRYCMDPRFEDAQRNPLDRLIAMFKLVVQAGGEETVRAALNMLASPLGCRVQELDAPVPDKETVEEECLDDYPELVELNRLIAMRSHPDTVRRQAEITMREIGETCTLYEQVWKERS</sequence>
<name>A0A6N6N562_9BACT</name>
<dbReference type="EMBL" id="WAIE01000001">
    <property type="protein sequence ID" value="KAB1442918.1"/>
    <property type="molecule type" value="Genomic_DNA"/>
</dbReference>
<organism evidence="1 2">
    <name type="scientific">Pseudodesulfovibrio senegalensis</name>
    <dbReference type="NCBI Taxonomy" id="1721087"/>
    <lineage>
        <taxon>Bacteria</taxon>
        <taxon>Pseudomonadati</taxon>
        <taxon>Thermodesulfobacteriota</taxon>
        <taxon>Desulfovibrionia</taxon>
        <taxon>Desulfovibrionales</taxon>
        <taxon>Desulfovibrionaceae</taxon>
    </lineage>
</organism>
<dbReference type="OrthoDB" id="5457928at2"/>
<evidence type="ECO:0000313" key="2">
    <source>
        <dbReference type="Proteomes" id="UP000438699"/>
    </source>
</evidence>
<gene>
    <name evidence="1" type="ORF">F8A88_01190</name>
</gene>
<dbReference type="AlphaFoldDB" id="A0A6N6N562"/>